<dbReference type="Proteomes" id="UP000824019">
    <property type="component" value="Unassembled WGS sequence"/>
</dbReference>
<dbReference type="EMBL" id="JAHAKR010000762">
    <property type="protein sequence ID" value="MBS5831376.1"/>
    <property type="molecule type" value="Genomic_DNA"/>
</dbReference>
<evidence type="ECO:0000313" key="3">
    <source>
        <dbReference type="Proteomes" id="UP000824019"/>
    </source>
</evidence>
<dbReference type="Gene3D" id="3.40.50.2000">
    <property type="entry name" value="Glycogen Phosphorylase B"/>
    <property type="match status" value="1"/>
</dbReference>
<dbReference type="GO" id="GO:0016757">
    <property type="term" value="F:glycosyltransferase activity"/>
    <property type="evidence" value="ECO:0007669"/>
    <property type="project" value="InterPro"/>
</dbReference>
<name>A0A9E1BBN3_9BACT</name>
<dbReference type="AlphaFoldDB" id="A0A9E1BBN3"/>
<organism evidence="2 3">
    <name type="scientific">Campylobacter concisus</name>
    <dbReference type="NCBI Taxonomy" id="199"/>
    <lineage>
        <taxon>Bacteria</taxon>
        <taxon>Pseudomonadati</taxon>
        <taxon>Campylobacterota</taxon>
        <taxon>Epsilonproteobacteria</taxon>
        <taxon>Campylobacterales</taxon>
        <taxon>Campylobacteraceae</taxon>
        <taxon>Campylobacter</taxon>
    </lineage>
</organism>
<dbReference type="SUPFAM" id="SSF53756">
    <property type="entry name" value="UDP-Glycosyltransferase/glycogen phosphorylase"/>
    <property type="match status" value="1"/>
</dbReference>
<feature type="non-terminal residue" evidence="2">
    <location>
        <position position="1"/>
    </location>
</feature>
<proteinExistence type="predicted"/>
<gene>
    <name evidence="2" type="ORF">KIC69_11235</name>
</gene>
<sequence length="107" mass="12239">NTILIIPSVKSDYSLYSTPLKLFEYMANSNVVLAPNFPPVAEIVKDGENGFLYEAGDEKSLEEKFNYIKTLSNEELNKISKNAYESMSENTWQNRAIKIIKELEKIN</sequence>
<protein>
    <submittedName>
        <fullName evidence="2">Glycosyltransferase</fullName>
    </submittedName>
</protein>
<accession>A0A9E1BBN3</accession>
<feature type="domain" description="Glycosyl transferase family 1" evidence="1">
    <location>
        <begin position="16"/>
        <end position="85"/>
    </location>
</feature>
<dbReference type="InterPro" id="IPR001296">
    <property type="entry name" value="Glyco_trans_1"/>
</dbReference>
<evidence type="ECO:0000313" key="2">
    <source>
        <dbReference type="EMBL" id="MBS5831376.1"/>
    </source>
</evidence>
<reference evidence="2" key="1">
    <citation type="submission" date="2021-02" db="EMBL/GenBank/DDBJ databases">
        <title>Infant gut strain persistence is associated with maternal origin, phylogeny, and functional potential including surface adhesion and iron acquisition.</title>
        <authorList>
            <person name="Lou Y.C."/>
        </authorList>
    </citation>
    <scope>NUCLEOTIDE SEQUENCE</scope>
    <source>
        <strain evidence="2">L3_101_000G1_dasL3_101_000G1_concoct_7_sub</strain>
    </source>
</reference>
<comment type="caution">
    <text evidence="2">The sequence shown here is derived from an EMBL/GenBank/DDBJ whole genome shotgun (WGS) entry which is preliminary data.</text>
</comment>
<dbReference type="Pfam" id="PF00534">
    <property type="entry name" value="Glycos_transf_1"/>
    <property type="match status" value="1"/>
</dbReference>
<evidence type="ECO:0000259" key="1">
    <source>
        <dbReference type="Pfam" id="PF00534"/>
    </source>
</evidence>